<feature type="region of interest" description="Disordered" evidence="2">
    <location>
        <begin position="735"/>
        <end position="804"/>
    </location>
</feature>
<name>A0ABQ8UBJ6_9EUKA</name>
<reference evidence="3" key="1">
    <citation type="journal article" date="2022" name="bioRxiv">
        <title>Genomics of Preaxostyla Flagellates Illuminates Evolutionary Transitions and the Path Towards Mitochondrial Loss.</title>
        <authorList>
            <person name="Novak L.V.F."/>
            <person name="Treitli S.C."/>
            <person name="Pyrih J."/>
            <person name="Halakuc P."/>
            <person name="Pipaliya S.V."/>
            <person name="Vacek V."/>
            <person name="Brzon O."/>
            <person name="Soukal P."/>
            <person name="Eme L."/>
            <person name="Dacks J.B."/>
            <person name="Karnkowska A."/>
            <person name="Elias M."/>
            <person name="Hampl V."/>
        </authorList>
    </citation>
    <scope>NUCLEOTIDE SEQUENCE</scope>
    <source>
        <strain evidence="3">RCP-MX</strain>
    </source>
</reference>
<keyword evidence="1" id="KW-0175">Coiled coil</keyword>
<dbReference type="EMBL" id="JAPMOS010000108">
    <property type="protein sequence ID" value="KAJ4455418.1"/>
    <property type="molecule type" value="Genomic_DNA"/>
</dbReference>
<evidence type="ECO:0000313" key="4">
    <source>
        <dbReference type="Proteomes" id="UP001141327"/>
    </source>
</evidence>
<organism evidence="3 4">
    <name type="scientific">Paratrimastix pyriformis</name>
    <dbReference type="NCBI Taxonomy" id="342808"/>
    <lineage>
        <taxon>Eukaryota</taxon>
        <taxon>Metamonada</taxon>
        <taxon>Preaxostyla</taxon>
        <taxon>Paratrimastigidae</taxon>
        <taxon>Paratrimastix</taxon>
    </lineage>
</organism>
<gene>
    <name evidence="3" type="ORF">PAPYR_9640</name>
</gene>
<sequence>MDDIITELATIQEVVVTDCFGNRDDLPKITITKFSNPVQAPGQSSMFSFTTTNVCSRQPAPRRRKSSDDPDGPADGDHDEDAADADADGQPSDDNPPATPHGDGDEDRPDQADGAEHDEEGGDEGEGEAGERRNKKKGKRNPHARTFEGYDLFNYYVTVRFPIPSRHLLAHQHRPTPSIRLHTCIPSAKSATTSETIHPRSRHTTDVPRHPFNCIPHTRQIYPFIRTTADHLPPHTHGDRFDHAPHSSICTLLHNPPAATHARGQIYHAHVSELFDKLLKDYGDPAQASQMVGANLLKIVKWPKRYIRQLESLGVSTERFGGADMEARLAPLLDTYAASLRQKLSEAFESLASQDKLQRIGTALCTDAPILLITTLNEMLDEVAESFGSEDGLMRKLLTVQVEFLDEYRNTLEARARQAAEEAPQLAAQDGNLFGTPEDDVPANEAAPFARMVTVVNNAIKYSRHYFNFPVPSQCNTIHLSCSHGPPPRSTPQLDGMVGELINKVSEMLPPQILTLRLGPDEAGGASPARRLSTTFSSSSIPVSLMPALSCCPVVMAGYQALLNTCDELLGDTILRVLDATLGPRWQMEKLEDATSNLNVVFAFLNEFSERSVVVDTAMRTLGVICNAVYNLVKTDAKADIDEALKKSLHTACDLIFNTYEPFGEPEVIEARMICLTSLVTFVQADSERILVLQYQRLKSSDPTLTSADAEKLMKRMKLPRATIAAAMADITEGENQMADSARRKAAVEAGAPAAPLDPKQAGREARQAEKQRKKDQREAEKRAREEDKKQPAFKASGLSDFLS</sequence>
<feature type="compositionally biased region" description="Basic residues" evidence="2">
    <location>
        <begin position="133"/>
        <end position="143"/>
    </location>
</feature>
<accession>A0ABQ8UBJ6</accession>
<feature type="compositionally biased region" description="Acidic residues" evidence="2">
    <location>
        <begin position="116"/>
        <end position="128"/>
    </location>
</feature>
<keyword evidence="4" id="KW-1185">Reference proteome</keyword>
<evidence type="ECO:0008006" key="5">
    <source>
        <dbReference type="Google" id="ProtNLM"/>
    </source>
</evidence>
<proteinExistence type="predicted"/>
<dbReference type="Proteomes" id="UP001141327">
    <property type="component" value="Unassembled WGS sequence"/>
</dbReference>
<feature type="coiled-coil region" evidence="1">
    <location>
        <begin position="402"/>
        <end position="429"/>
    </location>
</feature>
<evidence type="ECO:0000256" key="1">
    <source>
        <dbReference type="SAM" id="Coils"/>
    </source>
</evidence>
<evidence type="ECO:0000313" key="3">
    <source>
        <dbReference type="EMBL" id="KAJ4455418.1"/>
    </source>
</evidence>
<comment type="caution">
    <text evidence="3">The sequence shown here is derived from an EMBL/GenBank/DDBJ whole genome shotgun (WGS) entry which is preliminary data.</text>
</comment>
<evidence type="ECO:0000256" key="2">
    <source>
        <dbReference type="SAM" id="MobiDB-lite"/>
    </source>
</evidence>
<feature type="compositionally biased region" description="Acidic residues" evidence="2">
    <location>
        <begin position="69"/>
        <end position="87"/>
    </location>
</feature>
<protein>
    <recommendedName>
        <fullName evidence="5">Exocyst complex component Sec6</fullName>
    </recommendedName>
</protein>
<feature type="region of interest" description="Disordered" evidence="2">
    <location>
        <begin position="190"/>
        <end position="212"/>
    </location>
</feature>
<feature type="compositionally biased region" description="Basic and acidic residues" evidence="2">
    <location>
        <begin position="761"/>
        <end position="791"/>
    </location>
</feature>
<feature type="region of interest" description="Disordered" evidence="2">
    <location>
        <begin position="52"/>
        <end position="143"/>
    </location>
</feature>